<evidence type="ECO:0000256" key="11">
    <source>
        <dbReference type="SAM" id="SignalP"/>
    </source>
</evidence>
<dbReference type="InterPro" id="IPR028204">
    <property type="entry name" value="Tricorn_C1"/>
</dbReference>
<evidence type="ECO:0000256" key="10">
    <source>
        <dbReference type="SAM" id="MobiDB-lite"/>
    </source>
</evidence>
<dbReference type="Pfam" id="PF14685">
    <property type="entry name" value="PDZ_Tricorn"/>
    <property type="match status" value="1"/>
</dbReference>
<keyword evidence="5 7" id="KW-0378">Hydrolase</keyword>
<dbReference type="InterPro" id="IPR036034">
    <property type="entry name" value="PDZ_sf"/>
</dbReference>
<evidence type="ECO:0000256" key="7">
    <source>
        <dbReference type="PIRNR" id="PIRNR036421"/>
    </source>
</evidence>
<feature type="site" description="Transition state stabilizer; via amide nitrogen" evidence="9">
    <location>
        <position position="974"/>
    </location>
</feature>
<feature type="domain" description="Tail specific protease" evidence="12">
    <location>
        <begin position="848"/>
        <end position="1042"/>
    </location>
</feature>
<feature type="region of interest" description="Disordered" evidence="10">
    <location>
        <begin position="560"/>
        <end position="580"/>
    </location>
</feature>
<comment type="caution">
    <text evidence="13">The sequence shown here is derived from an EMBL/GenBank/DDBJ whole genome shotgun (WGS) entry which is preliminary data.</text>
</comment>
<dbReference type="PIRSF" id="PIRSF036421">
    <property type="entry name" value="Tricorn_protease"/>
    <property type="match status" value="1"/>
</dbReference>
<accession>A0A9D1J7B5</accession>
<dbReference type="Proteomes" id="UP000886744">
    <property type="component" value="Unassembled WGS sequence"/>
</dbReference>
<feature type="active site" description="Nucleophile" evidence="8">
    <location>
        <position position="973"/>
    </location>
</feature>
<feature type="active site" description="Charge relay system" evidence="8">
    <location>
        <position position="1031"/>
    </location>
</feature>
<dbReference type="Pfam" id="PF14684">
    <property type="entry name" value="Tricorn_C1"/>
    <property type="match status" value="1"/>
</dbReference>
<organism evidence="13 14">
    <name type="scientific">Candidatus Coprenecus avistercoris</name>
    <dbReference type="NCBI Taxonomy" id="2840730"/>
    <lineage>
        <taxon>Bacteria</taxon>
        <taxon>Pseudomonadati</taxon>
        <taxon>Bacteroidota</taxon>
        <taxon>Bacteroidia</taxon>
        <taxon>Bacteroidales</taxon>
        <taxon>Rikenellaceae</taxon>
        <taxon>Rikenellaceae incertae sedis</taxon>
        <taxon>Candidatus Coprenecus</taxon>
    </lineage>
</organism>
<dbReference type="SUPFAM" id="SSF82171">
    <property type="entry name" value="DPP6 N-terminal domain-like"/>
    <property type="match status" value="1"/>
</dbReference>
<dbReference type="SUPFAM" id="SSF52096">
    <property type="entry name" value="ClpP/crotonase"/>
    <property type="match status" value="1"/>
</dbReference>
<evidence type="ECO:0000313" key="13">
    <source>
        <dbReference type="EMBL" id="HIR63535.1"/>
    </source>
</evidence>
<evidence type="ECO:0000256" key="3">
    <source>
        <dbReference type="ARBA" id="ARBA00022490"/>
    </source>
</evidence>
<keyword evidence="11" id="KW-0732">Signal</keyword>
<keyword evidence="6 7" id="KW-0720">Serine protease</keyword>
<dbReference type="Gene3D" id="2.30.42.10">
    <property type="match status" value="1"/>
</dbReference>
<feature type="active site" description="Charge relay system" evidence="8">
    <location>
        <position position="748"/>
    </location>
</feature>
<evidence type="ECO:0000256" key="8">
    <source>
        <dbReference type="PIRSR" id="PIRSR036421-1"/>
    </source>
</evidence>
<dbReference type="EMBL" id="DVHI01000102">
    <property type="protein sequence ID" value="HIR63535.1"/>
    <property type="molecule type" value="Genomic_DNA"/>
</dbReference>
<evidence type="ECO:0000313" key="14">
    <source>
        <dbReference type="Proteomes" id="UP000886744"/>
    </source>
</evidence>
<comment type="subcellular location">
    <subcellularLocation>
        <location evidence="1 7">Cytoplasm</location>
    </subcellularLocation>
</comment>
<feature type="chain" id="PRO_5038497852" description="Tricorn protease homolog" evidence="11">
    <location>
        <begin position="20"/>
        <end position="1082"/>
    </location>
</feature>
<dbReference type="EC" id="3.4.21.-" evidence="7"/>
<feature type="signal peptide" evidence="11">
    <location>
        <begin position="1"/>
        <end position="19"/>
    </location>
</feature>
<dbReference type="Gene3D" id="3.30.750.44">
    <property type="match status" value="1"/>
</dbReference>
<reference evidence="13" key="2">
    <citation type="journal article" date="2021" name="PeerJ">
        <title>Extensive microbial diversity within the chicken gut microbiome revealed by metagenomics and culture.</title>
        <authorList>
            <person name="Gilroy R."/>
            <person name="Ravi A."/>
            <person name="Getino M."/>
            <person name="Pursley I."/>
            <person name="Horton D.L."/>
            <person name="Alikhan N.F."/>
            <person name="Baker D."/>
            <person name="Gharbi K."/>
            <person name="Hall N."/>
            <person name="Watson M."/>
            <person name="Adriaenssens E.M."/>
            <person name="Foster-Nyarko E."/>
            <person name="Jarju S."/>
            <person name="Secka A."/>
            <person name="Antonio M."/>
            <person name="Oren A."/>
            <person name="Chaudhuri R.R."/>
            <person name="La Ragione R."/>
            <person name="Hildebrand F."/>
            <person name="Pallen M.J."/>
        </authorList>
    </citation>
    <scope>NUCLEOTIDE SEQUENCE</scope>
    <source>
        <strain evidence="13">ChiHjej13B12-12457</strain>
    </source>
</reference>
<evidence type="ECO:0000256" key="6">
    <source>
        <dbReference type="ARBA" id="ARBA00022825"/>
    </source>
</evidence>
<keyword evidence="4 7" id="KW-0645">Protease</keyword>
<dbReference type="SUPFAM" id="SSF50156">
    <property type="entry name" value="PDZ domain-like"/>
    <property type="match status" value="1"/>
</dbReference>
<dbReference type="Pfam" id="PF26550">
    <property type="entry name" value="Tricorn_2nd"/>
    <property type="match status" value="1"/>
</dbReference>
<dbReference type="Pfam" id="PF26549">
    <property type="entry name" value="Tricorn_N"/>
    <property type="match status" value="1"/>
</dbReference>
<dbReference type="PANTHER" id="PTHR43253">
    <property type="entry name" value="TRICORN PROTEASE HOMOLOG 2-RELATED"/>
    <property type="match status" value="1"/>
</dbReference>
<sequence>MRRFIISAMLAVLPVLAYADAQEARLLRFPSVGGDQIAFTYAGDLYTVSIDGGTAVRLTSDVGYEIFSRFSPDGKTIAFTAQYDGNTEVYTMPAEGGVPQRITYTATVDRDNIGDRVGPNNIVMGWTPDGKSIIYRTRWYAFSSLRGLLFTVPAEGGEPVQIPTTEGSFCSYSPDGSKLALNRMYREFRTWKYYRGGQADDIWINTVGTTELENITDNDAQDIFPMWIGDKIYFLSDRDQIMNLFCYDTATKQTKKVTDFTEYDCKFPSFSQDWIVFENGGYIYKYSVKDGSCSKVPVYLNDEGILARDEIKTWSPATARRAAFSLSPDGSRVLTTFRGDVFSVPAAEGAVYNFTRTPGAHDRDAVWSPDGKWIAWLSDESGEYQVYVMPYDDPRAKTCLTSFETGYPSALTWAPDSKKLYLTTEKKQLISVDIATKEVRTVFEGRWGGVRGLAFSHDGSWLAYGTSSESGASVIYLMNLATGESTPVTSSWYNSSAPLFSEDGKYLFFTSARQLNAIYSSVEWNAAYSLGSYLFALPLTKDVPDPTVIKGDEYIPAAPAAEEQPAARKGKKGADKETPAAEPMKVDFDGIVERAVALPVEGTYARPLAAYDEALYYRSSDGVKKLSLSDLKTTDVTKYGVLAMTPDHSKALVSDKGEYYVVSTSGFKADKPVPMSDIRLTVDYHKEWKQIYDETWRVYRDYFYVQNMVGRDWDAIHDKYAALLPYVQYRQDLTYLIGEMISELATGHCYVTTGETPAAEKLPIGLLGARIAKDETGYFRINKIFESVTWGSARRSPLGEPGLNVHEGDYILAVNGIPASELGTIYEALVGRVGVTTALLVNSTASENGARTIYVDPISDETQLAYYDWVQNNIRKVEELSGGRVGYIHIPDMSVAGLDEFTRLFYSQLDKEALIIDDRMNGGGNVSPMILERLQREVYRMNMSRNGSERPGTIPESTHYGPKVCLIDKYSSSDGDLFPYGFRELGIGKLIGMRTWGGIVGISGSRPYLDGQDVRTPFFTSYSTDGDWIIENHGVDPDIECDLNPFEDYLGNDAQLNKAVEVLLQELQNWKPLPGVPADPVR</sequence>
<comment type="similarity">
    <text evidence="2 7">Belongs to the peptidase S41B family.</text>
</comment>
<gene>
    <name evidence="13" type="ORF">IAC94_08490</name>
</gene>
<dbReference type="GO" id="GO:0006508">
    <property type="term" value="P:proteolysis"/>
    <property type="evidence" value="ECO:0007669"/>
    <property type="project" value="UniProtKB-UniRule"/>
</dbReference>
<evidence type="ECO:0000256" key="2">
    <source>
        <dbReference type="ARBA" id="ARBA00008524"/>
    </source>
</evidence>
<dbReference type="InterPro" id="IPR029045">
    <property type="entry name" value="ClpP/crotonase-like_dom_sf"/>
</dbReference>
<dbReference type="Gene3D" id="2.130.10.10">
    <property type="entry name" value="YVTN repeat-like/Quinoprotein amine dehydrogenase"/>
    <property type="match status" value="1"/>
</dbReference>
<dbReference type="GO" id="GO:0008236">
    <property type="term" value="F:serine-type peptidase activity"/>
    <property type="evidence" value="ECO:0007669"/>
    <property type="project" value="UniProtKB-UniRule"/>
</dbReference>
<dbReference type="GO" id="GO:0005737">
    <property type="term" value="C:cytoplasm"/>
    <property type="evidence" value="ECO:0007669"/>
    <property type="project" value="UniProtKB-SubCell"/>
</dbReference>
<dbReference type="SUPFAM" id="SSF69304">
    <property type="entry name" value="Tricorn protease N-terminal domain"/>
    <property type="match status" value="1"/>
</dbReference>
<dbReference type="InterPro" id="IPR029414">
    <property type="entry name" value="Tricorn_PDZ"/>
</dbReference>
<dbReference type="CDD" id="cd07562">
    <property type="entry name" value="Peptidase_S41_TRI"/>
    <property type="match status" value="1"/>
</dbReference>
<dbReference type="Gene3D" id="3.90.226.10">
    <property type="entry name" value="2-enoyl-CoA Hydratase, Chain A, domain 1"/>
    <property type="match status" value="1"/>
</dbReference>
<dbReference type="SMART" id="SM00245">
    <property type="entry name" value="TSPc"/>
    <property type="match status" value="1"/>
</dbReference>
<evidence type="ECO:0000256" key="5">
    <source>
        <dbReference type="ARBA" id="ARBA00022801"/>
    </source>
</evidence>
<comment type="function">
    <text evidence="7">Degrades oligopeptides.</text>
</comment>
<dbReference type="InterPro" id="IPR012393">
    <property type="entry name" value="Tricorn_protease"/>
</dbReference>
<name>A0A9D1J7B5_9BACT</name>
<dbReference type="InterPro" id="IPR015943">
    <property type="entry name" value="WD40/YVTN_repeat-like_dom_sf"/>
</dbReference>
<evidence type="ECO:0000256" key="4">
    <source>
        <dbReference type="ARBA" id="ARBA00022670"/>
    </source>
</evidence>
<proteinExistence type="inferred from homology"/>
<dbReference type="PANTHER" id="PTHR43253:SF1">
    <property type="entry name" value="TRICORN PROTEASE HOMOLOG 2-RELATED"/>
    <property type="match status" value="1"/>
</dbReference>
<dbReference type="Pfam" id="PF03572">
    <property type="entry name" value="Peptidase_S41"/>
    <property type="match status" value="1"/>
</dbReference>
<dbReference type="AlphaFoldDB" id="A0A9D1J7B5"/>
<protein>
    <recommendedName>
        <fullName evidence="7">Tricorn protease homolog</fullName>
        <ecNumber evidence="7">3.4.21.-</ecNumber>
    </recommendedName>
</protein>
<evidence type="ECO:0000256" key="1">
    <source>
        <dbReference type="ARBA" id="ARBA00004496"/>
    </source>
</evidence>
<dbReference type="Gene3D" id="2.120.10.60">
    <property type="entry name" value="Tricorn protease N-terminal domain"/>
    <property type="match status" value="1"/>
</dbReference>
<keyword evidence="3 7" id="KW-0963">Cytoplasm</keyword>
<evidence type="ECO:0000256" key="9">
    <source>
        <dbReference type="PIRSR" id="PIRSR036421-3"/>
    </source>
</evidence>
<dbReference type="InterPro" id="IPR005151">
    <property type="entry name" value="Tail-specific_protease"/>
</dbReference>
<reference evidence="13" key="1">
    <citation type="submission" date="2020-10" db="EMBL/GenBank/DDBJ databases">
        <authorList>
            <person name="Gilroy R."/>
        </authorList>
    </citation>
    <scope>NUCLEOTIDE SEQUENCE</scope>
    <source>
        <strain evidence="13">ChiHjej13B12-12457</strain>
    </source>
</reference>
<evidence type="ECO:0000259" key="12">
    <source>
        <dbReference type="SMART" id="SM00245"/>
    </source>
</evidence>